<protein>
    <submittedName>
        <fullName evidence="1">Uncharacterized protein</fullName>
    </submittedName>
</protein>
<evidence type="ECO:0000313" key="1">
    <source>
        <dbReference type="EMBL" id="KAK4713418.1"/>
    </source>
</evidence>
<comment type="caution">
    <text evidence="1">The sequence shown here is derived from an EMBL/GenBank/DDBJ whole genome shotgun (WGS) entry which is preliminary data.</text>
</comment>
<dbReference type="AlphaFoldDB" id="A0AAV9KJU5"/>
<sequence length="91" mass="10525">MEEALPGKSVDDIKDHCNILLEDIDAISSGRAPLPKYPKMQSNANKNLRVDVEWRRGTPWTEEEHRLVSCTVLGVWPFLFWSDVFDFTKCM</sequence>
<gene>
    <name evidence="1" type="ORF">R3W88_019325</name>
</gene>
<reference evidence="1 2" key="1">
    <citation type="submission" date="2023-10" db="EMBL/GenBank/DDBJ databases">
        <title>Genome-Wide Identification Analysis in wild type Solanum Pinnatisectum Reveals Some Genes Defensing Phytophthora Infestans.</title>
        <authorList>
            <person name="Sun C."/>
        </authorList>
    </citation>
    <scope>NUCLEOTIDE SEQUENCE [LARGE SCALE GENOMIC DNA]</scope>
    <source>
        <strain evidence="1">LQN</strain>
        <tissue evidence="1">Leaf</tissue>
    </source>
</reference>
<accession>A0AAV9KJU5</accession>
<name>A0AAV9KJU5_9SOLN</name>
<dbReference type="EMBL" id="JAWPEI010000010">
    <property type="protein sequence ID" value="KAK4713418.1"/>
    <property type="molecule type" value="Genomic_DNA"/>
</dbReference>
<dbReference type="Proteomes" id="UP001311915">
    <property type="component" value="Unassembled WGS sequence"/>
</dbReference>
<proteinExistence type="predicted"/>
<keyword evidence="2" id="KW-1185">Reference proteome</keyword>
<evidence type="ECO:0000313" key="2">
    <source>
        <dbReference type="Proteomes" id="UP001311915"/>
    </source>
</evidence>
<organism evidence="1 2">
    <name type="scientific">Solanum pinnatisectum</name>
    <name type="common">tansyleaf nightshade</name>
    <dbReference type="NCBI Taxonomy" id="50273"/>
    <lineage>
        <taxon>Eukaryota</taxon>
        <taxon>Viridiplantae</taxon>
        <taxon>Streptophyta</taxon>
        <taxon>Embryophyta</taxon>
        <taxon>Tracheophyta</taxon>
        <taxon>Spermatophyta</taxon>
        <taxon>Magnoliopsida</taxon>
        <taxon>eudicotyledons</taxon>
        <taxon>Gunneridae</taxon>
        <taxon>Pentapetalae</taxon>
        <taxon>asterids</taxon>
        <taxon>lamiids</taxon>
        <taxon>Solanales</taxon>
        <taxon>Solanaceae</taxon>
        <taxon>Solanoideae</taxon>
        <taxon>Solaneae</taxon>
        <taxon>Solanum</taxon>
    </lineage>
</organism>